<organism evidence="1 2">
    <name type="scientific">Advenella mimigardefordensis (strain DSM 17166 / LMG 22922 / DPN7)</name>
    <dbReference type="NCBI Taxonomy" id="1247726"/>
    <lineage>
        <taxon>Bacteria</taxon>
        <taxon>Pseudomonadati</taxon>
        <taxon>Pseudomonadota</taxon>
        <taxon>Betaproteobacteria</taxon>
        <taxon>Burkholderiales</taxon>
        <taxon>Alcaligenaceae</taxon>
    </lineage>
</organism>
<name>W0PIZ6_ADVMD</name>
<keyword evidence="2" id="KW-1185">Reference proteome</keyword>
<reference evidence="1 2" key="1">
    <citation type="journal article" date="2014" name="Microbiology">
        <title>Unravelling the complete genome sequence of Advenella mimigardefordensis strain DPN7T and novel insights in the catabolism of the xenobiotic polythioester precursor 3,3'-dithiodipropionate.</title>
        <authorList>
            <person name="Wubbeler J.H."/>
            <person name="Hiessl S."/>
            <person name="Schuldes J."/>
            <person name="Thurmer A."/>
            <person name="Daniel R."/>
            <person name="Steinbuchel A."/>
        </authorList>
    </citation>
    <scope>NUCLEOTIDE SEQUENCE [LARGE SCALE GENOMIC DNA]</scope>
    <source>
        <strain evidence="2">DSM 17166 / LMG 22922 / DPN7</strain>
    </source>
</reference>
<evidence type="ECO:0000313" key="2">
    <source>
        <dbReference type="Proteomes" id="UP000019095"/>
    </source>
</evidence>
<protein>
    <submittedName>
        <fullName evidence="1">Uncharacterized protein</fullName>
    </submittedName>
</protein>
<sequence length="208" mass="22557">MTSSTDISVRILYEWNETASQTASFRPAASAVALIDWTILPPPVDESVPQPVISAVAETAVALGAVAFRLFFKENLPNNLTIFPAPRAWVGLRAVDRMRRTWPVDIATAMTPEATAEMFSQDWHLQGQTGLVLRGYSLSDESMNRLRRARDWRDQAFPADAKLLIAPAVDGEGVLLAAGHQCELEEAVEGVVSRLVNAGVNVTVDGAA</sequence>
<dbReference type="KEGG" id="amim:MIM_c34750"/>
<dbReference type="HOGENOM" id="CLU_1318665_0_0_4"/>
<evidence type="ECO:0000313" key="1">
    <source>
        <dbReference type="EMBL" id="AHG65535.1"/>
    </source>
</evidence>
<accession>W0PIZ6</accession>
<gene>
    <name evidence="1" type="ORF">MIM_c34750</name>
</gene>
<dbReference type="RefSeq" id="WP_025374221.1">
    <property type="nucleotide sequence ID" value="NZ_CP003915.1"/>
</dbReference>
<dbReference type="EMBL" id="CP003915">
    <property type="protein sequence ID" value="AHG65535.1"/>
    <property type="molecule type" value="Genomic_DNA"/>
</dbReference>
<dbReference type="AlphaFoldDB" id="W0PIZ6"/>
<dbReference type="Proteomes" id="UP000019095">
    <property type="component" value="Chromosome"/>
</dbReference>
<dbReference type="OrthoDB" id="8450820at2"/>
<dbReference type="PATRIC" id="fig|1247726.3.peg.3842"/>
<proteinExistence type="predicted"/>